<feature type="transmembrane region" description="Helical" evidence="1">
    <location>
        <begin position="143"/>
        <end position="165"/>
    </location>
</feature>
<dbReference type="Proteomes" id="UP000094385">
    <property type="component" value="Unassembled WGS sequence"/>
</dbReference>
<keyword evidence="1" id="KW-0472">Membrane</keyword>
<keyword evidence="1" id="KW-0812">Transmembrane</keyword>
<evidence type="ECO:0000256" key="1">
    <source>
        <dbReference type="SAM" id="Phobius"/>
    </source>
</evidence>
<organism evidence="2 3">
    <name type="scientific">Lipomyces starkeyi NRRL Y-11557</name>
    <dbReference type="NCBI Taxonomy" id="675824"/>
    <lineage>
        <taxon>Eukaryota</taxon>
        <taxon>Fungi</taxon>
        <taxon>Dikarya</taxon>
        <taxon>Ascomycota</taxon>
        <taxon>Saccharomycotina</taxon>
        <taxon>Lipomycetes</taxon>
        <taxon>Lipomycetales</taxon>
        <taxon>Lipomycetaceae</taxon>
        <taxon>Lipomyces</taxon>
    </lineage>
</organism>
<reference evidence="2 3" key="1">
    <citation type="journal article" date="2016" name="Proc. Natl. Acad. Sci. U.S.A.">
        <title>Comparative genomics of biotechnologically important yeasts.</title>
        <authorList>
            <person name="Riley R."/>
            <person name="Haridas S."/>
            <person name="Wolfe K.H."/>
            <person name="Lopes M.R."/>
            <person name="Hittinger C.T."/>
            <person name="Goeker M."/>
            <person name="Salamov A.A."/>
            <person name="Wisecaver J.H."/>
            <person name="Long T.M."/>
            <person name="Calvey C.H."/>
            <person name="Aerts A.L."/>
            <person name="Barry K.W."/>
            <person name="Choi C."/>
            <person name="Clum A."/>
            <person name="Coughlan A.Y."/>
            <person name="Deshpande S."/>
            <person name="Douglass A.P."/>
            <person name="Hanson S.J."/>
            <person name="Klenk H.-P."/>
            <person name="LaButti K.M."/>
            <person name="Lapidus A."/>
            <person name="Lindquist E.A."/>
            <person name="Lipzen A.M."/>
            <person name="Meier-Kolthoff J.P."/>
            <person name="Ohm R.A."/>
            <person name="Otillar R.P."/>
            <person name="Pangilinan J.L."/>
            <person name="Peng Y."/>
            <person name="Rokas A."/>
            <person name="Rosa C.A."/>
            <person name="Scheuner C."/>
            <person name="Sibirny A.A."/>
            <person name="Slot J.C."/>
            <person name="Stielow J.B."/>
            <person name="Sun H."/>
            <person name="Kurtzman C.P."/>
            <person name="Blackwell M."/>
            <person name="Grigoriev I.V."/>
            <person name="Jeffries T.W."/>
        </authorList>
    </citation>
    <scope>NUCLEOTIDE SEQUENCE [LARGE SCALE GENOMIC DNA]</scope>
    <source>
        <strain evidence="2 3">NRRL Y-11557</strain>
    </source>
</reference>
<feature type="transmembrane region" description="Helical" evidence="1">
    <location>
        <begin position="115"/>
        <end position="137"/>
    </location>
</feature>
<dbReference type="AlphaFoldDB" id="A0A1E3Q893"/>
<feature type="transmembrane region" description="Helical" evidence="1">
    <location>
        <begin position="28"/>
        <end position="45"/>
    </location>
</feature>
<evidence type="ECO:0000313" key="2">
    <source>
        <dbReference type="EMBL" id="ODQ73840.1"/>
    </source>
</evidence>
<proteinExistence type="predicted"/>
<feature type="transmembrane region" description="Helical" evidence="1">
    <location>
        <begin position="242"/>
        <end position="266"/>
    </location>
</feature>
<sequence>MAVNLGPLGITAAAVALATTVSFVNIGIKAAAVALATTVYFVNIGHPNVYRRRLKSSEIFVQGLDTTESLLSDALCTKYKVLIDSDGLLSAYSYENSPYIQSVVIGTRTRGQKRIAIFGSALLMVLSLFGLLVMISYDAGDSSFVMGGVGMIFTISCIFLGIYLLKSSFKEEAGGATVYFNATEESWVTSSDLRYSSGRIEVAIKWSGEVFCQVVDKLLISGSALSIILDERGCRKKHKPGMVIMILSAICCCAYIAFLVLFIWLMRRTVPVVEVQFAQAVSEKDADNADADILQFDVGKVARKFANDVAKEFASSSKKLMAGSGVYYYFAIAGEHGGLVYGRMRAGGLPANV</sequence>
<protein>
    <submittedName>
        <fullName evidence="2">Uncharacterized protein</fullName>
    </submittedName>
</protein>
<name>A0A1E3Q893_LIPST</name>
<accession>A0A1E3Q893</accession>
<keyword evidence="3" id="KW-1185">Reference proteome</keyword>
<keyword evidence="1" id="KW-1133">Transmembrane helix</keyword>
<dbReference type="EMBL" id="KV454293">
    <property type="protein sequence ID" value="ODQ73840.1"/>
    <property type="molecule type" value="Genomic_DNA"/>
</dbReference>
<evidence type="ECO:0000313" key="3">
    <source>
        <dbReference type="Proteomes" id="UP000094385"/>
    </source>
</evidence>
<gene>
    <name evidence="2" type="ORF">LIPSTDRAFT_70898</name>
</gene>